<keyword evidence="3 6" id="KW-0413">Isomerase</keyword>
<dbReference type="SUPFAM" id="SSF50891">
    <property type="entry name" value="Cyclophilin-like"/>
    <property type="match status" value="1"/>
</dbReference>
<gene>
    <name evidence="6" type="ORF">SCH01S_29_00780</name>
</gene>
<dbReference type="EC" id="5.2.1.8" evidence="1"/>
<dbReference type="Proteomes" id="UP000033202">
    <property type="component" value="Unassembled WGS sequence"/>
</dbReference>
<reference evidence="6 7" key="1">
    <citation type="submission" date="2015-04" db="EMBL/GenBank/DDBJ databases">
        <title>Whole genome shotgun sequence of Sphingomonas changbaiensis NBRC 104936.</title>
        <authorList>
            <person name="Katano-Makiyama Y."/>
            <person name="Hosoyama A."/>
            <person name="Hashimoto M."/>
            <person name="Noguchi M."/>
            <person name="Tsuchikane K."/>
            <person name="Ohji S."/>
            <person name="Yamazoe A."/>
            <person name="Ichikawa N."/>
            <person name="Kimura A."/>
            <person name="Fujita N."/>
        </authorList>
    </citation>
    <scope>NUCLEOTIDE SEQUENCE [LARGE SCALE GENOMIC DNA]</scope>
    <source>
        <strain evidence="6 7">NBRC 104936</strain>
    </source>
</reference>
<accession>A0A0E9MQK7</accession>
<keyword evidence="2" id="KW-0697">Rotamase</keyword>
<dbReference type="InterPro" id="IPR002130">
    <property type="entry name" value="Cyclophilin-type_PPIase_dom"/>
</dbReference>
<evidence type="ECO:0000256" key="2">
    <source>
        <dbReference type="ARBA" id="ARBA00023110"/>
    </source>
</evidence>
<evidence type="ECO:0000313" key="6">
    <source>
        <dbReference type="EMBL" id="GAO39390.1"/>
    </source>
</evidence>
<evidence type="ECO:0000313" key="7">
    <source>
        <dbReference type="Proteomes" id="UP000033202"/>
    </source>
</evidence>
<dbReference type="InterPro" id="IPR044665">
    <property type="entry name" value="E_coli_cyclophilin_A-like"/>
</dbReference>
<dbReference type="RefSeq" id="WP_046348203.1">
    <property type="nucleotide sequence ID" value="NZ_BBWU01000029.1"/>
</dbReference>
<dbReference type="AlphaFoldDB" id="A0A0E9MQK7"/>
<dbReference type="PANTHER" id="PTHR43246">
    <property type="entry name" value="PEPTIDYL-PROLYL CIS-TRANS ISOMERASE CYP38, CHLOROPLASTIC"/>
    <property type="match status" value="1"/>
</dbReference>
<dbReference type="GO" id="GO:0003755">
    <property type="term" value="F:peptidyl-prolyl cis-trans isomerase activity"/>
    <property type="evidence" value="ECO:0007669"/>
    <property type="project" value="UniProtKB-KW"/>
</dbReference>
<feature type="chain" id="PRO_5002429553" description="peptidylprolyl isomerase" evidence="4">
    <location>
        <begin position="22"/>
        <end position="206"/>
    </location>
</feature>
<dbReference type="OrthoDB" id="9807797at2"/>
<keyword evidence="4" id="KW-0732">Signal</keyword>
<protein>
    <recommendedName>
        <fullName evidence="1">peptidylprolyl isomerase</fullName>
        <ecNumber evidence="1">5.2.1.8</ecNumber>
    </recommendedName>
</protein>
<dbReference type="Pfam" id="PF00160">
    <property type="entry name" value="Pro_isomerase"/>
    <property type="match status" value="1"/>
</dbReference>
<keyword evidence="7" id="KW-1185">Reference proteome</keyword>
<dbReference type="STRING" id="1219043.SCH01S_29_00780"/>
<dbReference type="EMBL" id="BBWU01000029">
    <property type="protein sequence ID" value="GAO39390.1"/>
    <property type="molecule type" value="Genomic_DNA"/>
</dbReference>
<feature type="signal peptide" evidence="4">
    <location>
        <begin position="1"/>
        <end position="21"/>
    </location>
</feature>
<organism evidence="6 7">
    <name type="scientific">Sphingomonas changbaiensis NBRC 104936</name>
    <dbReference type="NCBI Taxonomy" id="1219043"/>
    <lineage>
        <taxon>Bacteria</taxon>
        <taxon>Pseudomonadati</taxon>
        <taxon>Pseudomonadota</taxon>
        <taxon>Alphaproteobacteria</taxon>
        <taxon>Sphingomonadales</taxon>
        <taxon>Sphingomonadaceae</taxon>
        <taxon>Sphingomonas</taxon>
    </lineage>
</organism>
<dbReference type="InterPro" id="IPR029000">
    <property type="entry name" value="Cyclophilin-like_dom_sf"/>
</dbReference>
<evidence type="ECO:0000256" key="1">
    <source>
        <dbReference type="ARBA" id="ARBA00013194"/>
    </source>
</evidence>
<comment type="caution">
    <text evidence="6">The sequence shown here is derived from an EMBL/GenBank/DDBJ whole genome shotgun (WGS) entry which is preliminary data.</text>
</comment>
<evidence type="ECO:0000256" key="4">
    <source>
        <dbReference type="SAM" id="SignalP"/>
    </source>
</evidence>
<proteinExistence type="predicted"/>
<name>A0A0E9MQK7_9SPHN</name>
<dbReference type="PROSITE" id="PS50072">
    <property type="entry name" value="CSA_PPIASE_2"/>
    <property type="match status" value="1"/>
</dbReference>
<evidence type="ECO:0000259" key="5">
    <source>
        <dbReference type="PROSITE" id="PS50072"/>
    </source>
</evidence>
<dbReference type="Gene3D" id="2.40.100.10">
    <property type="entry name" value="Cyclophilin-like"/>
    <property type="match status" value="1"/>
</dbReference>
<feature type="domain" description="PPIase cyclophilin-type" evidence="5">
    <location>
        <begin position="42"/>
        <end position="204"/>
    </location>
</feature>
<evidence type="ECO:0000256" key="3">
    <source>
        <dbReference type="ARBA" id="ARBA00023235"/>
    </source>
</evidence>
<sequence>MNRLFTLFCAFALATPALSQAPSPAPTPAPATTSVTLTTSQGPIVLELEKERAPITTANFLRYVDQKRLDGTTFYRAAKAPNAPEYGLVQFGTQNDPKRTLPPIAHEPTTKTGLTHKNGTISLARNAPGTGAGDFFIIVGDTPALDANPAQSGDNQGFAAFGHVTEGMDLIRQILAAPTDPNKGEGVMKGQFLAAPVVIISARRTN</sequence>